<accession>A0A9W6YKB1</accession>
<evidence type="ECO:0000313" key="1">
    <source>
        <dbReference type="EMBL" id="GMF65620.1"/>
    </source>
</evidence>
<dbReference type="Proteomes" id="UP001165083">
    <property type="component" value="Unassembled WGS sequence"/>
</dbReference>
<comment type="caution">
    <text evidence="1">The sequence shown here is derived from an EMBL/GenBank/DDBJ whole genome shotgun (WGS) entry which is preliminary data.</text>
</comment>
<dbReference type="OrthoDB" id="76219at2759"/>
<name>A0A9W6YKB1_9STRA</name>
<gene>
    <name evidence="1" type="ORF">Plil01_001825300</name>
</gene>
<sequence length="73" mass="8285">MLYPYRVSLKNFSDTTGQGCLLLWSVKVELDKDPEERAKSFNIPDIILKNLFEVAPVYVKGIVDRARGTLPQS</sequence>
<reference evidence="1" key="1">
    <citation type="submission" date="2023-04" db="EMBL/GenBank/DDBJ databases">
        <title>Phytophthora lilii NBRC 32176.</title>
        <authorList>
            <person name="Ichikawa N."/>
            <person name="Sato H."/>
            <person name="Tonouchi N."/>
        </authorList>
    </citation>
    <scope>NUCLEOTIDE SEQUENCE</scope>
    <source>
        <strain evidence="1">NBRC 32176</strain>
    </source>
</reference>
<evidence type="ECO:0000313" key="2">
    <source>
        <dbReference type="Proteomes" id="UP001165083"/>
    </source>
</evidence>
<dbReference type="AlphaFoldDB" id="A0A9W6YKB1"/>
<proteinExistence type="predicted"/>
<keyword evidence="2" id="KW-1185">Reference proteome</keyword>
<protein>
    <submittedName>
        <fullName evidence="1">Unnamed protein product</fullName>
    </submittedName>
</protein>
<organism evidence="1 2">
    <name type="scientific">Phytophthora lilii</name>
    <dbReference type="NCBI Taxonomy" id="2077276"/>
    <lineage>
        <taxon>Eukaryota</taxon>
        <taxon>Sar</taxon>
        <taxon>Stramenopiles</taxon>
        <taxon>Oomycota</taxon>
        <taxon>Peronosporomycetes</taxon>
        <taxon>Peronosporales</taxon>
        <taxon>Peronosporaceae</taxon>
        <taxon>Phytophthora</taxon>
    </lineage>
</organism>
<dbReference type="EMBL" id="BSXW01012487">
    <property type="protein sequence ID" value="GMF65620.1"/>
    <property type="molecule type" value="Genomic_DNA"/>
</dbReference>